<comment type="caution">
    <text evidence="7">The sequence shown here is derived from an EMBL/GenBank/DDBJ whole genome shotgun (WGS) entry which is preliminary data.</text>
</comment>
<feature type="transmembrane region" description="Helical" evidence="6">
    <location>
        <begin position="261"/>
        <end position="281"/>
    </location>
</feature>
<feature type="transmembrane region" description="Helical" evidence="6">
    <location>
        <begin position="410"/>
        <end position="428"/>
    </location>
</feature>
<dbReference type="GO" id="GO:0016020">
    <property type="term" value="C:membrane"/>
    <property type="evidence" value="ECO:0007669"/>
    <property type="project" value="UniProtKB-SubCell"/>
</dbReference>
<evidence type="ECO:0000256" key="4">
    <source>
        <dbReference type="ARBA" id="ARBA00023136"/>
    </source>
</evidence>
<dbReference type="GeneID" id="34557900"/>
<evidence type="ECO:0000256" key="3">
    <source>
        <dbReference type="ARBA" id="ARBA00022989"/>
    </source>
</evidence>
<dbReference type="RefSeq" id="XP_022476987.1">
    <property type="nucleotide sequence ID" value="XM_022616390.1"/>
</dbReference>
<keyword evidence="3 6" id="KW-1133">Transmembrane helix</keyword>
<feature type="transmembrane region" description="Helical" evidence="6">
    <location>
        <begin position="233"/>
        <end position="255"/>
    </location>
</feature>
<dbReference type="Pfam" id="PF07690">
    <property type="entry name" value="MFS_1"/>
    <property type="match status" value="1"/>
</dbReference>
<evidence type="ECO:0000256" key="5">
    <source>
        <dbReference type="SAM" id="MobiDB-lite"/>
    </source>
</evidence>
<feature type="transmembrane region" description="Helical" evidence="6">
    <location>
        <begin position="328"/>
        <end position="349"/>
    </location>
</feature>
<organism evidence="7 8">
    <name type="scientific">Colletotrichum orchidophilum</name>
    <dbReference type="NCBI Taxonomy" id="1209926"/>
    <lineage>
        <taxon>Eukaryota</taxon>
        <taxon>Fungi</taxon>
        <taxon>Dikarya</taxon>
        <taxon>Ascomycota</taxon>
        <taxon>Pezizomycotina</taxon>
        <taxon>Sordariomycetes</taxon>
        <taxon>Hypocreomycetidae</taxon>
        <taxon>Glomerellales</taxon>
        <taxon>Glomerellaceae</taxon>
        <taxon>Colletotrichum</taxon>
    </lineage>
</organism>
<dbReference type="Gene3D" id="1.20.1250.20">
    <property type="entry name" value="MFS general substrate transporter like domains"/>
    <property type="match status" value="2"/>
</dbReference>
<evidence type="ECO:0000256" key="1">
    <source>
        <dbReference type="ARBA" id="ARBA00004141"/>
    </source>
</evidence>
<keyword evidence="8" id="KW-1185">Reference proteome</keyword>
<accession>A0A1G4BEW7</accession>
<sequence length="548" mass="58576">MHPRTEHSDEDTVVDDTGSSTRASEDSSTESTPFIATSTTKPQKRPATGRGRTDSLLRNAAHIHVPKIHNADAIVAIFVIIILLGAGAGGLWTIPTTRKVEDIVCRQYYGVLYTQDAIDESKCKEDEIQSEVAIIFAVYSALQASIGAVSAFPWGIVADRLGRKQVFSLSVLGQLLDQAWFLVVCAFPKTIPIKALWFGPSMLFVGGGNAVLSAVVFSMLSDVTTPENRAKKFMIVHLSSMIGNLCAPAIAGWMMERTGPWPVMWLSYGGFALTLFNIHLVPETKPAAQVSSDPTADEPESDSPIVGTIQHTFNRLKESMALLKSPSLVILLAAALSSYPVLMSTYQFMTIFASKRFHVSLSQTGYLSSLYGLGVFLTIVAILPAFSKLLASPKAPKALRYTDGPERDLFLARLSSIALVFGSLSMSASPTIGAFIGGLAILALGAGWGSYVRSLCAVYVDAAHRTRLYSIISLVETAGQTYTQPMLAGLFSLGMKLGGAWIGLPYLGVACFCVAALGLLLMVRIPPSEGKGEHAVGDDTEADGVGAQ</sequence>
<dbReference type="InterPro" id="IPR036259">
    <property type="entry name" value="MFS_trans_sf"/>
</dbReference>
<keyword evidence="4 6" id="KW-0472">Membrane</keyword>
<evidence type="ECO:0000256" key="2">
    <source>
        <dbReference type="ARBA" id="ARBA00022692"/>
    </source>
</evidence>
<comment type="subcellular location">
    <subcellularLocation>
        <location evidence="1">Membrane</location>
        <topology evidence="1">Multi-pass membrane protein</topology>
    </subcellularLocation>
</comment>
<feature type="transmembrane region" description="Helical" evidence="6">
    <location>
        <begin position="197"/>
        <end position="221"/>
    </location>
</feature>
<feature type="transmembrane region" description="Helical" evidence="6">
    <location>
        <begin position="468"/>
        <end position="491"/>
    </location>
</feature>
<reference evidence="7 8" key="1">
    <citation type="submission" date="2016-09" db="EMBL/GenBank/DDBJ databases">
        <authorList>
            <person name="Capua I."/>
            <person name="De Benedictis P."/>
            <person name="Joannis T."/>
            <person name="Lombin L.H."/>
            <person name="Cattoli G."/>
        </authorList>
    </citation>
    <scope>NUCLEOTIDE SEQUENCE [LARGE SCALE GENOMIC DNA]</scope>
    <source>
        <strain evidence="7 8">IMI 309357</strain>
    </source>
</reference>
<protein>
    <submittedName>
        <fullName evidence="7">Major facilitator superfamily transporter</fullName>
    </submittedName>
</protein>
<feature type="transmembrane region" description="Helical" evidence="6">
    <location>
        <begin position="73"/>
        <end position="94"/>
    </location>
</feature>
<feature type="transmembrane region" description="Helical" evidence="6">
    <location>
        <begin position="132"/>
        <end position="154"/>
    </location>
</feature>
<dbReference type="CDD" id="cd06174">
    <property type="entry name" value="MFS"/>
    <property type="match status" value="1"/>
</dbReference>
<dbReference type="PANTHER" id="PTHR23507:SF1">
    <property type="entry name" value="FI18259P1-RELATED"/>
    <property type="match status" value="1"/>
</dbReference>
<proteinExistence type="predicted"/>
<feature type="compositionally biased region" description="Polar residues" evidence="5">
    <location>
        <begin position="29"/>
        <end position="41"/>
    </location>
</feature>
<keyword evidence="2 6" id="KW-0812">Transmembrane</keyword>
<feature type="transmembrane region" description="Helical" evidence="6">
    <location>
        <begin position="434"/>
        <end position="456"/>
    </location>
</feature>
<evidence type="ECO:0000313" key="8">
    <source>
        <dbReference type="Proteomes" id="UP000176998"/>
    </source>
</evidence>
<feature type="transmembrane region" description="Helical" evidence="6">
    <location>
        <begin position="503"/>
        <end position="523"/>
    </location>
</feature>
<dbReference type="SUPFAM" id="SSF103473">
    <property type="entry name" value="MFS general substrate transporter"/>
    <property type="match status" value="1"/>
</dbReference>
<feature type="transmembrane region" description="Helical" evidence="6">
    <location>
        <begin position="369"/>
        <end position="390"/>
    </location>
</feature>
<gene>
    <name evidence="7" type="ORF">CORC01_04743</name>
</gene>
<feature type="region of interest" description="Disordered" evidence="5">
    <location>
        <begin position="1"/>
        <end position="52"/>
    </location>
</feature>
<evidence type="ECO:0000313" key="7">
    <source>
        <dbReference type="EMBL" id="OHE99842.1"/>
    </source>
</evidence>
<dbReference type="PANTHER" id="PTHR23507">
    <property type="entry name" value="ZGC:174356"/>
    <property type="match status" value="1"/>
</dbReference>
<dbReference type="Proteomes" id="UP000176998">
    <property type="component" value="Unassembled WGS sequence"/>
</dbReference>
<evidence type="ECO:0000256" key="6">
    <source>
        <dbReference type="SAM" id="Phobius"/>
    </source>
</evidence>
<name>A0A1G4BEW7_9PEZI</name>
<dbReference type="GO" id="GO:0022857">
    <property type="term" value="F:transmembrane transporter activity"/>
    <property type="evidence" value="ECO:0007669"/>
    <property type="project" value="InterPro"/>
</dbReference>
<dbReference type="InterPro" id="IPR011701">
    <property type="entry name" value="MFS"/>
</dbReference>
<feature type="transmembrane region" description="Helical" evidence="6">
    <location>
        <begin position="166"/>
        <end position="191"/>
    </location>
</feature>
<dbReference type="EMBL" id="MJBS01000032">
    <property type="protein sequence ID" value="OHE99842.1"/>
    <property type="molecule type" value="Genomic_DNA"/>
</dbReference>
<dbReference type="OrthoDB" id="3026777at2759"/>
<dbReference type="AlphaFoldDB" id="A0A1G4BEW7"/>